<dbReference type="Proteomes" id="UP000283569">
    <property type="component" value="Unassembled WGS sequence"/>
</dbReference>
<dbReference type="NCBIfam" id="TIGR02675">
    <property type="entry name" value="tape_meas_nterm"/>
    <property type="match status" value="1"/>
</dbReference>
<dbReference type="InterPro" id="IPR013491">
    <property type="entry name" value="Tape_meas_N"/>
</dbReference>
<comment type="caution">
    <text evidence="1">The sequence shown here is derived from an EMBL/GenBank/DDBJ whole genome shotgun (WGS) entry which is preliminary data.</text>
</comment>
<name>A0A420RWR5_GIBIN</name>
<proteinExistence type="predicted"/>
<reference evidence="1 2" key="1">
    <citation type="journal article" date="2018" name="Sci. Rep.">
        <title>Characterisation of pathogen-specific regions and novel effector candidates in Fusarium oxysporum f. sp. cepae.</title>
        <authorList>
            <person name="Armitage A.D."/>
            <person name="Taylor A."/>
            <person name="Sobczyk M.K."/>
            <person name="Baxter L."/>
            <person name="Greenfield B.P."/>
            <person name="Bates H.J."/>
            <person name="Wilson F."/>
            <person name="Jackson A.C."/>
            <person name="Ott S."/>
            <person name="Harrison R.J."/>
            <person name="Clarkson J.P."/>
        </authorList>
    </citation>
    <scope>NUCLEOTIDE SEQUENCE [LARGE SCALE GENOMIC DNA]</scope>
    <source>
        <strain evidence="1 2">Fp_A8</strain>
    </source>
</reference>
<protein>
    <submittedName>
        <fullName evidence="1">Uncharacterized protein</fullName>
    </submittedName>
</protein>
<evidence type="ECO:0000313" key="2">
    <source>
        <dbReference type="Proteomes" id="UP000283569"/>
    </source>
</evidence>
<accession>A0A420RWR5</accession>
<gene>
    <name evidence="1" type="ORF">BFJ72_g14891</name>
</gene>
<organism evidence="1 2">
    <name type="scientific">Gibberella intermedia</name>
    <name type="common">Bulb rot disease fungus</name>
    <name type="synonym">Fusarium proliferatum</name>
    <dbReference type="NCBI Taxonomy" id="948311"/>
    <lineage>
        <taxon>Eukaryota</taxon>
        <taxon>Fungi</taxon>
        <taxon>Dikarya</taxon>
        <taxon>Ascomycota</taxon>
        <taxon>Pezizomycotina</taxon>
        <taxon>Sordariomycetes</taxon>
        <taxon>Hypocreomycetidae</taxon>
        <taxon>Hypocreales</taxon>
        <taxon>Nectriaceae</taxon>
        <taxon>Fusarium</taxon>
        <taxon>Fusarium fujikuroi species complex</taxon>
    </lineage>
</organism>
<dbReference type="AlphaFoldDB" id="A0A420RWR5"/>
<sequence length="170" mass="17785">MECHEIPKDPASELLSSEDFSRLNETAPRLMRALADRAGTSVSNLRKMADEGRLTSAALLYGVNMKPHGAAAMNAEQAQSQAGSAAASTAAAIASAGVARAAATCACTRKGCPACDMLAKEHPGEAIVPATLNPWPEALTLGREIVRLNTRIAQLLARWDGDGVPQVRGH</sequence>
<dbReference type="EMBL" id="MRDB01000137">
    <property type="protein sequence ID" value="RKL21418.1"/>
    <property type="molecule type" value="Genomic_DNA"/>
</dbReference>
<evidence type="ECO:0000313" key="1">
    <source>
        <dbReference type="EMBL" id="RKL21418.1"/>
    </source>
</evidence>